<dbReference type="PROSITE" id="PS00916">
    <property type="entry name" value="PI3_4_KINASE_2"/>
    <property type="match status" value="1"/>
</dbReference>
<evidence type="ECO:0000256" key="10">
    <source>
        <dbReference type="ARBA" id="ARBA00023204"/>
    </source>
</evidence>
<dbReference type="SMART" id="SM00802">
    <property type="entry name" value="UME"/>
    <property type="match status" value="1"/>
</dbReference>
<dbReference type="InterPro" id="IPR011009">
    <property type="entry name" value="Kinase-like_dom_sf"/>
</dbReference>
<evidence type="ECO:0000256" key="8">
    <source>
        <dbReference type="ARBA" id="ARBA00022777"/>
    </source>
</evidence>
<keyword evidence="8" id="KW-0418">Kinase</keyword>
<evidence type="ECO:0000259" key="18">
    <source>
        <dbReference type="PROSITE" id="PS51189"/>
    </source>
</evidence>
<keyword evidence="12" id="KW-0131">Cell cycle</keyword>
<keyword evidence="10" id="KW-0234">DNA repair</keyword>
<dbReference type="InterPro" id="IPR014009">
    <property type="entry name" value="PIK_FAT"/>
</dbReference>
<evidence type="ECO:0000256" key="13">
    <source>
        <dbReference type="ARBA" id="ARBA00024420"/>
    </source>
</evidence>
<keyword evidence="16" id="KW-1133">Transmembrane helix</keyword>
<name>A0ABD0VE26_DENTH</name>
<comment type="catalytic activity">
    <reaction evidence="14">
        <text>L-threonyl-[protein] + ATP = O-phospho-L-threonyl-[protein] + ADP + H(+)</text>
        <dbReference type="Rhea" id="RHEA:46608"/>
        <dbReference type="Rhea" id="RHEA-COMP:11060"/>
        <dbReference type="Rhea" id="RHEA-COMP:11605"/>
        <dbReference type="ChEBI" id="CHEBI:15378"/>
        <dbReference type="ChEBI" id="CHEBI:30013"/>
        <dbReference type="ChEBI" id="CHEBI:30616"/>
        <dbReference type="ChEBI" id="CHEBI:61977"/>
        <dbReference type="ChEBI" id="CHEBI:456216"/>
        <dbReference type="EC" id="2.7.11.1"/>
    </reaction>
</comment>
<evidence type="ECO:0000256" key="2">
    <source>
        <dbReference type="ARBA" id="ARBA00010769"/>
    </source>
</evidence>
<dbReference type="Gene3D" id="1.10.1070.11">
    <property type="entry name" value="Phosphatidylinositol 3-/4-kinase, catalytic domain"/>
    <property type="match status" value="1"/>
</dbReference>
<evidence type="ECO:0000256" key="1">
    <source>
        <dbReference type="ARBA" id="ARBA00004123"/>
    </source>
</evidence>
<comment type="similarity">
    <text evidence="2">Belongs to the PI3/PI4-kinase family. ATM subfamily.</text>
</comment>
<feature type="domain" description="FAT" evidence="18">
    <location>
        <begin position="1715"/>
        <end position="2325"/>
    </location>
</feature>
<evidence type="ECO:0000256" key="11">
    <source>
        <dbReference type="ARBA" id="ARBA00023242"/>
    </source>
</evidence>
<dbReference type="PANTHER" id="PTHR11139">
    <property type="entry name" value="ATAXIA TELANGIECTASIA MUTATED ATM -RELATED"/>
    <property type="match status" value="1"/>
</dbReference>
<evidence type="ECO:0000313" key="20">
    <source>
        <dbReference type="Proteomes" id="UP001552299"/>
    </source>
</evidence>
<comment type="subcellular location">
    <subcellularLocation>
        <location evidence="1">Nucleus</location>
    </subcellularLocation>
</comment>
<evidence type="ECO:0000256" key="15">
    <source>
        <dbReference type="ARBA" id="ARBA00048679"/>
    </source>
</evidence>
<dbReference type="Pfam" id="PF02259">
    <property type="entry name" value="FAT"/>
    <property type="match status" value="1"/>
</dbReference>
<evidence type="ECO:0000256" key="14">
    <source>
        <dbReference type="ARBA" id="ARBA00047899"/>
    </source>
</evidence>
<dbReference type="InterPro" id="IPR056802">
    <property type="entry name" value="ATR-like_M-HEAT"/>
</dbReference>
<dbReference type="PROSITE" id="PS51189">
    <property type="entry name" value="FAT"/>
    <property type="match status" value="1"/>
</dbReference>
<feature type="transmembrane region" description="Helical" evidence="16">
    <location>
        <begin position="2933"/>
        <end position="2952"/>
    </location>
</feature>
<dbReference type="SUPFAM" id="SSF48452">
    <property type="entry name" value="TPR-like"/>
    <property type="match status" value="1"/>
</dbReference>
<gene>
    <name evidence="19" type="ORF">M5K25_009934</name>
</gene>
<evidence type="ECO:0000256" key="7">
    <source>
        <dbReference type="ARBA" id="ARBA00022763"/>
    </source>
</evidence>
<keyword evidence="20" id="KW-1185">Reference proteome</keyword>
<dbReference type="Proteomes" id="UP001552299">
    <property type="component" value="Unassembled WGS sequence"/>
</dbReference>
<dbReference type="PROSITE" id="PS50290">
    <property type="entry name" value="PI3_4_KINASE_3"/>
    <property type="match status" value="1"/>
</dbReference>
<keyword evidence="16" id="KW-0472">Membrane</keyword>
<dbReference type="SUPFAM" id="SSF48371">
    <property type="entry name" value="ARM repeat"/>
    <property type="match status" value="2"/>
</dbReference>
<organism evidence="19 20">
    <name type="scientific">Dendrobium thyrsiflorum</name>
    <name type="common">Pinecone-like raceme dendrobium</name>
    <name type="synonym">Orchid</name>
    <dbReference type="NCBI Taxonomy" id="117978"/>
    <lineage>
        <taxon>Eukaryota</taxon>
        <taxon>Viridiplantae</taxon>
        <taxon>Streptophyta</taxon>
        <taxon>Embryophyta</taxon>
        <taxon>Tracheophyta</taxon>
        <taxon>Spermatophyta</taxon>
        <taxon>Magnoliopsida</taxon>
        <taxon>Liliopsida</taxon>
        <taxon>Asparagales</taxon>
        <taxon>Orchidaceae</taxon>
        <taxon>Epidendroideae</taxon>
        <taxon>Malaxideae</taxon>
        <taxon>Dendrobiinae</taxon>
        <taxon>Dendrobium</taxon>
    </lineage>
</organism>
<evidence type="ECO:0000256" key="3">
    <source>
        <dbReference type="ARBA" id="ARBA00012513"/>
    </source>
</evidence>
<dbReference type="GO" id="GO:0004674">
    <property type="term" value="F:protein serine/threonine kinase activity"/>
    <property type="evidence" value="ECO:0007669"/>
    <property type="project" value="UniProtKB-KW"/>
</dbReference>
<dbReference type="PANTHER" id="PTHR11139:SF69">
    <property type="entry name" value="SERINE_THREONINE-PROTEIN KINASE ATR"/>
    <property type="match status" value="1"/>
</dbReference>
<dbReference type="EC" id="2.7.11.1" evidence="3"/>
<accession>A0ABD0VE26</accession>
<evidence type="ECO:0000256" key="4">
    <source>
        <dbReference type="ARBA" id="ARBA00022527"/>
    </source>
</evidence>
<dbReference type="SMART" id="SM00146">
    <property type="entry name" value="PI3Kc"/>
    <property type="match status" value="1"/>
</dbReference>
<dbReference type="CDD" id="cd00892">
    <property type="entry name" value="PIKKc_ATR"/>
    <property type="match status" value="1"/>
</dbReference>
<comment type="catalytic activity">
    <reaction evidence="15">
        <text>L-seryl-[protein] + ATP = O-phospho-L-seryl-[protein] + ADP + H(+)</text>
        <dbReference type="Rhea" id="RHEA:17989"/>
        <dbReference type="Rhea" id="RHEA-COMP:9863"/>
        <dbReference type="Rhea" id="RHEA-COMP:11604"/>
        <dbReference type="ChEBI" id="CHEBI:15378"/>
        <dbReference type="ChEBI" id="CHEBI:29999"/>
        <dbReference type="ChEBI" id="CHEBI:30616"/>
        <dbReference type="ChEBI" id="CHEBI:83421"/>
        <dbReference type="ChEBI" id="CHEBI:456216"/>
        <dbReference type="EC" id="2.7.11.1"/>
    </reaction>
</comment>
<reference evidence="19 20" key="1">
    <citation type="journal article" date="2024" name="Plant Biotechnol. J.">
        <title>Dendrobium thyrsiflorum genome and its molecular insights into genes involved in important horticultural traits.</title>
        <authorList>
            <person name="Chen B."/>
            <person name="Wang J.Y."/>
            <person name="Zheng P.J."/>
            <person name="Li K.L."/>
            <person name="Liang Y.M."/>
            <person name="Chen X.F."/>
            <person name="Zhang C."/>
            <person name="Zhao X."/>
            <person name="He X."/>
            <person name="Zhang G.Q."/>
            <person name="Liu Z.J."/>
            <person name="Xu Q."/>
        </authorList>
    </citation>
    <scope>NUCLEOTIDE SEQUENCE [LARGE SCALE GENOMIC DNA]</scope>
    <source>
        <strain evidence="19">GZMU011</strain>
    </source>
</reference>
<keyword evidence="5" id="KW-0808">Transferase</keyword>
<evidence type="ECO:0000259" key="17">
    <source>
        <dbReference type="PROSITE" id="PS50290"/>
    </source>
</evidence>
<dbReference type="Pfam" id="PF08064">
    <property type="entry name" value="UME"/>
    <property type="match status" value="1"/>
</dbReference>
<dbReference type="SUPFAM" id="SSF56112">
    <property type="entry name" value="Protein kinase-like (PK-like)"/>
    <property type="match status" value="1"/>
</dbReference>
<dbReference type="InterPro" id="IPR011990">
    <property type="entry name" value="TPR-like_helical_dom_sf"/>
</dbReference>
<keyword evidence="11" id="KW-0539">Nucleus</keyword>
<proteinExistence type="inferred from homology"/>
<dbReference type="InterPro" id="IPR016024">
    <property type="entry name" value="ARM-type_fold"/>
</dbReference>
<dbReference type="GO" id="GO:0005524">
    <property type="term" value="F:ATP binding"/>
    <property type="evidence" value="ECO:0007669"/>
    <property type="project" value="UniProtKB-KW"/>
</dbReference>
<keyword evidence="9" id="KW-0067">ATP-binding</keyword>
<keyword evidence="6" id="KW-0547">Nucleotide-binding</keyword>
<dbReference type="InterPro" id="IPR036940">
    <property type="entry name" value="PI3/4_kinase_cat_sf"/>
</dbReference>
<protein>
    <recommendedName>
        <fullName evidence="13">Serine/threonine-protein kinase ATR</fullName>
        <ecNumber evidence="3">2.7.11.1</ecNumber>
    </recommendedName>
</protein>
<evidence type="ECO:0000256" key="9">
    <source>
        <dbReference type="ARBA" id="ARBA00022840"/>
    </source>
</evidence>
<dbReference type="Pfam" id="PF00454">
    <property type="entry name" value="PI3_PI4_kinase"/>
    <property type="match status" value="1"/>
</dbReference>
<comment type="caution">
    <text evidence="19">The sequence shown here is derived from an EMBL/GenBank/DDBJ whole genome shotgun (WGS) entry which is preliminary data.</text>
</comment>
<dbReference type="FunFam" id="3.30.1010.10:FF:000036">
    <property type="entry name" value="Serine/threonine-protein kinase ATR"/>
    <property type="match status" value="1"/>
</dbReference>
<sequence length="2967" mass="332909">MANLSILIHELRERIAAASTSSSAGGGGGSDADPLESRFRVVLPNLLHAYVVPSPSAKEREVTAVLKLLSHTARNFPGVFFHGKAAAVLPVIGRVLPFLAEPSFRSHHELIFETASTLLTLLRTGERDAYRQFFLDAMLAVEDVSYVAFLHRDMVPSRSVSLKCFCETFALISTSPSLFSEVPACCLLEDGAGIVVDLGDKPRWQCFAAWIMRLLSKCLTEGTLYVEGLMHASFVSAACSLLCHGDGSLHTACFDFVRITMSVVDADIIPVENFIRSIVCVLQHDEKEYAVFRNIVYDSSVGACLHVLYSTCQDEVVKSTANEIVGIFPKSLLSTESPELQVALCSAYIRIAKICPLSIWKPAHLIRVLYSSNPCLSLIECIQMAACVLDSINACNDYVIGQGFSVVSGNDCDVAKVGEKRSAQNNHIDIKRQKTQDIRTFPTVDVHISCESTASSTCENNKRYVSDLQSSLSKFIDFSRPEISGTSPLRPETSIMSLSLLAIAFCLYPNVSLATIIFQQVFSWIPWICQQIHYVNRSAFFSLSSIFGKLLQLDAMTTKLSMPLITRILVEMDVTIQLEKEIWIGSITCASIVSTTYFKLPKRGHDVKDNNLLSRLMNCSLILGDGCLDDESELSHFTSRYDDLIYLLKLAWTNKSGISLADPVWKIKCLSIQVLSKLGLSSVECNLEVLDMAITDEAEQVRVEAAISLPVITLYSGHQMQEIIFQRLELLCSGKSDVVGRSILYSLGYLSCLYNSCVSADNPDGSYCQLFISSNYERYFQTIDLLSSGFWCSKCDRGVQHSGSFLSMSKLQNQKLDVNIACINLTSLFLQLLYKESSEVFLVAYVRVLPRILKHADRSILLSTRCKWIECIDYLLLHKIRAVREALSTEISCFLDKHILEILFIDGETSNKTKELKFLDRIKHALAGTGDPLVLMTILETIAEIMNFCDVHGQLFLYSLVLFVDQLDNENEMVRVTASRLIQKSFYFNLKGGFEVIFSKFFHIRDGLFEYLSARLVSRPSMIHEFAEAVVGMKAGELVGRMVPFVIPRLIVSHKVDDRAMITLHELANHLDTDVVPLIVNWLPKVLAFALLHVDGEQLTSVLEFYHFQTGSDQKEIFAAALPALLDELLCFPAEEDLNETERRTARIPMMVQQVSVILTGSADLPNFLKNHFVGLLNSIDRKMLHVDSLHLQKQALRRIEKLIEMMGSYLSTHVPKIMVLLLYAIDKEALQYDSLSVLQVFIKQLAELSPSTIKHVISQIVAAFIPCLERHREVPSFHLSKIVEILEDLIVKNRLTLRQQIRELPLLPTSSVLSTVNLVIHEARGSMTLREHLQDAIDGLNHENLNVRYMVACELSKLFNSRREDITALVAGEAILDLDVISSLITALLRGCAEQSRTAVGQRFKLVCADCLGAVGAVDPAKFKGVSCQRFKIACSDDDLIFELINKHLARAFRAASDTIVQDSAALAIQELLKLAGCQASLNDASGTDSPEIIEEESSKTYNEMNKRGQRFWDRFSIYIKEIIAPCLTSRFQLPNITDSTLLGPIYHPSMSFRRWIFYWIRKLTAQATGSRFSIFSSCRGIVRHDMQTATYLLPYLVLDAVCHSTVEGRHSITEEILSVLNAAASGTSGATFNGIIGGQNEVCIQAVFTLLDNLGQWVDDLKQEIALSQSSPVPTSKQPTRVKDTNGLALNADKLLVQCSNVSELLSAIPKFTLAKASLRCHAHARALMYFESYVREKSGFFNPAAESSGFFSDEDISFLMEIYSVLDEPDGLSGLANLRKSSTLQDQLLINEKAGNWAEVLTFCEQALRLEPNSVQRHSGVLNCLLNMCHLQAMVTHVDGLICRIPDYKKSWCMQGVQAAWRLGRWDLMDEYLSGAETDGLICGNFENNASFDIGLAKIIQAMMKKDQFLISERIAQSKHALLVPLAAAGMDSYMRAYPYVVKLHLLCELEDFHALLGDESFNEKSFSPEDPKFAKIMKDWDNRLKFTQPSLWAREPLLALRRLVFGASDLGAQVGNCWLQYAKLCRSAGHYETAHRAILEAHASGAPNVNMEKAKLLWSTRKSDSAIAELEQCLLNMHVEVLGNAVVSSLASLSLGLPNPPLLCSTQASKENQEVAKIILLYTRWIHHTGQKQKEDIINLYSRVRELQPKWENAYFFMAKYFDDLHVDARKRQEDNLLVGHGSSASAGSSLNPAADEKPWWSYLPDVLLFYAKGLHRGHKNLFQALPRLLTLWFEFGSMYHRDVSSTNKPMKAVHARVLSIMRGCLKDLPTYQWLTVLSQLVSRICHQNEETVRIVKHIITSVLQEYPQQVLWMMAAVSKSAVAARRDAAAEIIQAARKGFRHGSDNSNLFVQFAGLIDHLIKLCFHPGQAKARKINISTEFSALKRMMPLGIILPIQQALTVTLPSYDSCKTDSPTFTFSAADHPTISGIADEAEILSSLQKPKKVIFLGSDGVQRAFLCKPKDDLRKDARMMEFTAMINRLLSKFPESRRRKLYIRTFAVIPFTEDCGMVEWVPQTRGLRHILQDIYITCGKFDRQRTNPLIKKIYEQCQGKMPDEEMFKLKILPMFPPIFHRWFLTTFSEPAAWFRARVAYAHTTAVWSMVGHIVGLGDRHGENVLFDSTTGDCVHVDFSCLFDKGLQLEKPELVPFRLTQNMIDGLGITGYEGVFLKVCEITLSVLRTHKETLMSVLETFIHDPLVEWTKSHKSSGIEVQNPHAQRAISNMKARLEGVVVGVGAAPSLPLAVEGQARRLIAEAVSHKNLGKINGQAMNLVAACSLRLLLPSWWCIFGDDKVTNSWFLGPCILKVLQTFLRIESNMKMKRKQAMMNIEKLMRDFYPEEKHTSNQESHLHDQLSNLPGLGSQAGERKTLIELKLNFLTRFVQACLFTLSNKHEHAARRTLVQDEVKIYEFKGAAKLLHLLWLSTIRLLNLSLICWFITIFLFFKFFSNPSVSLKGFPSSIF</sequence>
<evidence type="ECO:0000313" key="19">
    <source>
        <dbReference type="EMBL" id="KAL0920767.1"/>
    </source>
</evidence>
<dbReference type="InterPro" id="IPR050517">
    <property type="entry name" value="DDR_Repair_Kinase"/>
</dbReference>
<evidence type="ECO:0000256" key="6">
    <source>
        <dbReference type="ARBA" id="ARBA00022741"/>
    </source>
</evidence>
<dbReference type="Pfam" id="PF23593">
    <property type="entry name" value="HEAT_ATR"/>
    <property type="match status" value="1"/>
</dbReference>
<dbReference type="InterPro" id="IPR057564">
    <property type="entry name" value="HEAT_ATR"/>
</dbReference>
<dbReference type="EMBL" id="JANQDX010000008">
    <property type="protein sequence ID" value="KAL0920767.1"/>
    <property type="molecule type" value="Genomic_DNA"/>
</dbReference>
<evidence type="ECO:0000256" key="16">
    <source>
        <dbReference type="SAM" id="Phobius"/>
    </source>
</evidence>
<keyword evidence="4" id="KW-0723">Serine/threonine-protein kinase</keyword>
<keyword evidence="16" id="KW-0812">Transmembrane</keyword>
<dbReference type="GO" id="GO:0006281">
    <property type="term" value="P:DNA repair"/>
    <property type="evidence" value="ECO:0007669"/>
    <property type="project" value="UniProtKB-KW"/>
</dbReference>
<dbReference type="InterPro" id="IPR012993">
    <property type="entry name" value="UME"/>
</dbReference>
<evidence type="ECO:0000256" key="12">
    <source>
        <dbReference type="ARBA" id="ARBA00023306"/>
    </source>
</evidence>
<dbReference type="InterPro" id="IPR000403">
    <property type="entry name" value="PI3/4_kinase_cat_dom"/>
</dbReference>
<evidence type="ECO:0000256" key="5">
    <source>
        <dbReference type="ARBA" id="ARBA00022679"/>
    </source>
</evidence>
<keyword evidence="7" id="KW-0227">DNA damage</keyword>
<dbReference type="FunFam" id="1.10.1070.11:FF:000024">
    <property type="entry name" value="Serine/threonine-protein kinase ATR"/>
    <property type="match status" value="1"/>
</dbReference>
<dbReference type="InterPro" id="IPR018936">
    <property type="entry name" value="PI3/4_kinase_CS"/>
</dbReference>
<dbReference type="GO" id="GO:0005634">
    <property type="term" value="C:nucleus"/>
    <property type="evidence" value="ECO:0007669"/>
    <property type="project" value="UniProtKB-SubCell"/>
</dbReference>
<dbReference type="Pfam" id="PF25030">
    <property type="entry name" value="M-HEAT_ATR"/>
    <property type="match status" value="1"/>
</dbReference>
<dbReference type="Gene3D" id="3.30.1010.10">
    <property type="entry name" value="Phosphatidylinositol 3-kinase Catalytic Subunit, Chain A, domain 4"/>
    <property type="match status" value="1"/>
</dbReference>
<feature type="domain" description="PI3K/PI4K catalytic" evidence="17">
    <location>
        <begin position="2435"/>
        <end position="2748"/>
    </location>
</feature>
<dbReference type="InterPro" id="IPR003151">
    <property type="entry name" value="PIK-rel_kinase_FAT"/>
</dbReference>